<feature type="transmembrane region" description="Helical" evidence="7">
    <location>
        <begin position="720"/>
        <end position="737"/>
    </location>
</feature>
<evidence type="ECO:0000313" key="10">
    <source>
        <dbReference type="EMBL" id="RYR15423.1"/>
    </source>
</evidence>
<dbReference type="PROSITE" id="PS00022">
    <property type="entry name" value="EGF_1"/>
    <property type="match status" value="1"/>
</dbReference>
<organism evidence="10 11">
    <name type="scientific">Arachis hypogaea</name>
    <name type="common">Peanut</name>
    <dbReference type="NCBI Taxonomy" id="3818"/>
    <lineage>
        <taxon>Eukaryota</taxon>
        <taxon>Viridiplantae</taxon>
        <taxon>Streptophyta</taxon>
        <taxon>Embryophyta</taxon>
        <taxon>Tracheophyta</taxon>
        <taxon>Spermatophyta</taxon>
        <taxon>Magnoliopsida</taxon>
        <taxon>eudicotyledons</taxon>
        <taxon>Gunneridae</taxon>
        <taxon>Pentapetalae</taxon>
        <taxon>rosids</taxon>
        <taxon>fabids</taxon>
        <taxon>Fabales</taxon>
        <taxon>Fabaceae</taxon>
        <taxon>Papilionoideae</taxon>
        <taxon>50 kb inversion clade</taxon>
        <taxon>dalbergioids sensu lato</taxon>
        <taxon>Dalbergieae</taxon>
        <taxon>Pterocarpus clade</taxon>
        <taxon>Arachis</taxon>
    </lineage>
</organism>
<keyword evidence="3" id="KW-1003">Cell membrane</keyword>
<feature type="signal peptide" evidence="8">
    <location>
        <begin position="1"/>
        <end position="29"/>
    </location>
</feature>
<dbReference type="Pfam" id="PF12036">
    <property type="entry name" value="DUF3522"/>
    <property type="match status" value="1"/>
</dbReference>
<dbReference type="PANTHER" id="PTHR14319:SF3">
    <property type="entry name" value="TRANSMEMBRANE PROTEIN-LIKE PROTEIN"/>
    <property type="match status" value="1"/>
</dbReference>
<comment type="similarity">
    <text evidence="2">Belongs to the TMEM8 family.</text>
</comment>
<evidence type="ECO:0000256" key="4">
    <source>
        <dbReference type="ARBA" id="ARBA00022692"/>
    </source>
</evidence>
<dbReference type="GO" id="GO:0005886">
    <property type="term" value="C:plasma membrane"/>
    <property type="evidence" value="ECO:0007669"/>
    <property type="project" value="UniProtKB-SubCell"/>
</dbReference>
<dbReference type="Proteomes" id="UP000289738">
    <property type="component" value="Chromosome B04"/>
</dbReference>
<reference evidence="10 11" key="1">
    <citation type="submission" date="2019-01" db="EMBL/GenBank/DDBJ databases">
        <title>Sequencing of cultivated peanut Arachis hypogaea provides insights into genome evolution and oil improvement.</title>
        <authorList>
            <person name="Chen X."/>
        </authorList>
    </citation>
    <scope>NUCLEOTIDE SEQUENCE [LARGE SCALE GENOMIC DNA]</scope>
    <source>
        <strain evidence="11">cv. Fuhuasheng</strain>
        <tissue evidence="10">Leaves</tissue>
    </source>
</reference>
<keyword evidence="5 7" id="KW-1133">Transmembrane helix</keyword>
<dbReference type="PANTHER" id="PTHR14319">
    <property type="entry name" value="FIVE-SPAN TRANSMEMBRANE PROTEIN M83"/>
    <property type="match status" value="1"/>
</dbReference>
<evidence type="ECO:0000256" key="1">
    <source>
        <dbReference type="ARBA" id="ARBA00004651"/>
    </source>
</evidence>
<dbReference type="InterPro" id="IPR021910">
    <property type="entry name" value="NGX6/PGAP6/MYMK"/>
</dbReference>
<dbReference type="InterPro" id="IPR000742">
    <property type="entry name" value="EGF"/>
</dbReference>
<comment type="caution">
    <text evidence="10">The sequence shown here is derived from an EMBL/GenBank/DDBJ whole genome shotgun (WGS) entry which is preliminary data.</text>
</comment>
<keyword evidence="4 7" id="KW-0812">Transmembrane</keyword>
<keyword evidence="8" id="KW-0732">Signal</keyword>
<sequence>MAFNLILWYQPNLVLIVFVLFSCSFCVFSSTDEAGGSGETFTVSSFSYPETRLRPFDLRYIRVDLPPWFSVLSIALNSNVDLDISRIETASQSMLPIICFRDGSPPLPDALNISMTNSAISGINGLDVEQCFPMQKNITMTLTNNQVLVAKRIDDDELVQGVMCAIDLVPQELLGSHLSLVLRKCSFISPGVWYIGLFNGIGPTRTQSKMIIRGPAYSFIANISVEACANSMMRGNFCNSTVYPLSCTSSGNYNALAVMANTAVMENVVTCRSSFKMFCGHEGVPNFFSLDIMNVAEELTFTVKDVRFNTTSLNSSSAANDVHLMCFVRHGAMPSATLYDYTSDLNKVPLVIHSPLIGRWYISIVPVNLTTTRDSNAGVCYSMVSHLLQCPFGKGGPNCTMNSYMLQTFVRRGPTPFESYYLPVSGGASHDSANFPLEPLLSNSSYNGQPDNIWTFFLLDIPRGGAGGNIHVQLSSDVKINYEIYARFGGLPSLVSWDYYYVNKTRRSDSSMFFKLYDSRDDKADFYIMYAREGTWGFGLRHVNTSNDSLKGPTIMSISLERCPKHCSSHGECKFSFDASGLTSYSFCSCDRNHGGFDCSIEIVTHQGHVRQSIFLIVSNAAAILPAYWALRKKALAEWVLFTSSGISSGLYHACDVGTWCALSYNVLQFMDFWLSFMAVISTFLYLATIDEVFKRAIHTVIAILTALLAATKATRSSNILLVIVIGALGLLIGWLIEISTKYRSLSIPVRFPLNLHLSFQTIKTWIISLVRTLLRRYNLAYAMAGFAALAMAAVSWTLETSENYWFWHSFWHITIYTSSFFFLCSKANIVDSENHLPANGNYELTHQNSLPRSG</sequence>
<feature type="domain" description="EGF-like" evidence="9">
    <location>
        <begin position="588"/>
        <end position="599"/>
    </location>
</feature>
<evidence type="ECO:0000256" key="7">
    <source>
        <dbReference type="SAM" id="Phobius"/>
    </source>
</evidence>
<feature type="transmembrane region" description="Helical" evidence="7">
    <location>
        <begin position="780"/>
        <end position="799"/>
    </location>
</feature>
<dbReference type="EMBL" id="SDMP01000014">
    <property type="protein sequence ID" value="RYR15423.1"/>
    <property type="molecule type" value="Genomic_DNA"/>
</dbReference>
<evidence type="ECO:0000256" key="2">
    <source>
        <dbReference type="ARBA" id="ARBA00005542"/>
    </source>
</evidence>
<gene>
    <name evidence="10" type="ORF">Ahy_B04g072174</name>
</gene>
<proteinExistence type="inferred from homology"/>
<name>A0A444ZMM5_ARAHY</name>
<feature type="transmembrane region" description="Helical" evidence="7">
    <location>
        <begin position="805"/>
        <end position="825"/>
    </location>
</feature>
<protein>
    <recommendedName>
        <fullName evidence="9">EGF-like domain-containing protein</fullName>
    </recommendedName>
</protein>
<feature type="transmembrane region" description="Helical" evidence="7">
    <location>
        <begin position="673"/>
        <end position="690"/>
    </location>
</feature>
<evidence type="ECO:0000256" key="3">
    <source>
        <dbReference type="ARBA" id="ARBA00022475"/>
    </source>
</evidence>
<evidence type="ECO:0000259" key="9">
    <source>
        <dbReference type="PROSITE" id="PS00022"/>
    </source>
</evidence>
<accession>A0A444ZMM5</accession>
<keyword evidence="6 7" id="KW-0472">Membrane</keyword>
<comment type="subcellular location">
    <subcellularLocation>
        <location evidence="1">Cell membrane</location>
        <topology evidence="1">Multi-pass membrane protein</topology>
    </subcellularLocation>
</comment>
<evidence type="ECO:0000256" key="5">
    <source>
        <dbReference type="ARBA" id="ARBA00022989"/>
    </source>
</evidence>
<evidence type="ECO:0000256" key="8">
    <source>
        <dbReference type="SAM" id="SignalP"/>
    </source>
</evidence>
<keyword evidence="11" id="KW-1185">Reference proteome</keyword>
<evidence type="ECO:0000313" key="11">
    <source>
        <dbReference type="Proteomes" id="UP000289738"/>
    </source>
</evidence>
<feature type="chain" id="PRO_5018967651" description="EGF-like domain-containing protein" evidence="8">
    <location>
        <begin position="30"/>
        <end position="855"/>
    </location>
</feature>
<dbReference type="AlphaFoldDB" id="A0A444ZMM5"/>
<dbReference type="STRING" id="3818.A0A444ZMM5"/>
<evidence type="ECO:0000256" key="6">
    <source>
        <dbReference type="ARBA" id="ARBA00023136"/>
    </source>
</evidence>